<protein>
    <submittedName>
        <fullName evidence="2">Uncharacterized protein</fullName>
    </submittedName>
</protein>
<gene>
    <name evidence="2" type="ORF">EZS28_028543</name>
</gene>
<feature type="compositionally biased region" description="Basic and acidic residues" evidence="1">
    <location>
        <begin position="71"/>
        <end position="81"/>
    </location>
</feature>
<comment type="caution">
    <text evidence="2">The sequence shown here is derived from an EMBL/GenBank/DDBJ whole genome shotgun (WGS) entry which is preliminary data.</text>
</comment>
<evidence type="ECO:0000313" key="3">
    <source>
        <dbReference type="Proteomes" id="UP000324800"/>
    </source>
</evidence>
<name>A0A5J4UZY3_9EUKA</name>
<evidence type="ECO:0000313" key="2">
    <source>
        <dbReference type="EMBL" id="KAA6375927.1"/>
    </source>
</evidence>
<feature type="non-terminal residue" evidence="2">
    <location>
        <position position="1"/>
    </location>
</feature>
<proteinExistence type="predicted"/>
<dbReference type="AlphaFoldDB" id="A0A5J4UZY3"/>
<feature type="region of interest" description="Disordered" evidence="1">
    <location>
        <begin position="71"/>
        <end position="93"/>
    </location>
</feature>
<dbReference type="Proteomes" id="UP000324800">
    <property type="component" value="Unassembled WGS sequence"/>
</dbReference>
<sequence>ATKSYLLKSFGKQSAGQHHLGFGYGQNDEQEVILRYARGKTISIADWRKFWMELDIDFKLDAVRPQYPVIDSEKQDKEKDQSTSFWENPKMGY</sequence>
<accession>A0A5J4UZY3</accession>
<organism evidence="2 3">
    <name type="scientific">Streblomastix strix</name>
    <dbReference type="NCBI Taxonomy" id="222440"/>
    <lineage>
        <taxon>Eukaryota</taxon>
        <taxon>Metamonada</taxon>
        <taxon>Preaxostyla</taxon>
        <taxon>Oxymonadida</taxon>
        <taxon>Streblomastigidae</taxon>
        <taxon>Streblomastix</taxon>
    </lineage>
</organism>
<dbReference type="EMBL" id="SNRW01010887">
    <property type="protein sequence ID" value="KAA6375927.1"/>
    <property type="molecule type" value="Genomic_DNA"/>
</dbReference>
<reference evidence="2 3" key="1">
    <citation type="submission" date="2019-03" db="EMBL/GenBank/DDBJ databases">
        <title>Single cell metagenomics reveals metabolic interactions within the superorganism composed of flagellate Streblomastix strix and complex community of Bacteroidetes bacteria on its surface.</title>
        <authorList>
            <person name="Treitli S.C."/>
            <person name="Kolisko M."/>
            <person name="Husnik F."/>
            <person name="Keeling P."/>
            <person name="Hampl V."/>
        </authorList>
    </citation>
    <scope>NUCLEOTIDE SEQUENCE [LARGE SCALE GENOMIC DNA]</scope>
    <source>
        <strain evidence="2">ST1C</strain>
    </source>
</reference>
<evidence type="ECO:0000256" key="1">
    <source>
        <dbReference type="SAM" id="MobiDB-lite"/>
    </source>
</evidence>